<name>A0ABU8NDF5_9PSEU</name>
<keyword evidence="4" id="KW-0479">Metal-binding</keyword>
<dbReference type="InterPro" id="IPR046450">
    <property type="entry name" value="PA_dom_sf"/>
</dbReference>
<comment type="similarity">
    <text evidence="1">Belongs to the peptidase M28 family. M28A subfamily.</text>
</comment>
<evidence type="ECO:0000256" key="5">
    <source>
        <dbReference type="ARBA" id="ARBA00022729"/>
    </source>
</evidence>
<feature type="signal peptide" evidence="9">
    <location>
        <begin position="1"/>
        <end position="24"/>
    </location>
</feature>
<gene>
    <name evidence="12" type="ORF">WCD41_28515</name>
</gene>
<dbReference type="Proteomes" id="UP001370100">
    <property type="component" value="Unassembled WGS sequence"/>
</dbReference>
<dbReference type="PANTHER" id="PTHR12147">
    <property type="entry name" value="METALLOPEPTIDASE M28 FAMILY MEMBER"/>
    <property type="match status" value="1"/>
</dbReference>
<keyword evidence="7" id="KW-0862">Zinc</keyword>
<evidence type="ECO:0000259" key="10">
    <source>
        <dbReference type="Pfam" id="PF02225"/>
    </source>
</evidence>
<dbReference type="Pfam" id="PF04389">
    <property type="entry name" value="Peptidase_M28"/>
    <property type="match status" value="1"/>
</dbReference>
<dbReference type="SUPFAM" id="SSF52025">
    <property type="entry name" value="PA domain"/>
    <property type="match status" value="1"/>
</dbReference>
<evidence type="ECO:0000256" key="6">
    <source>
        <dbReference type="ARBA" id="ARBA00022801"/>
    </source>
</evidence>
<evidence type="ECO:0000256" key="7">
    <source>
        <dbReference type="ARBA" id="ARBA00022833"/>
    </source>
</evidence>
<sequence>MIGTRRGGRRLVAALGLSALLVLAACGGSTGSGGEQTAPPPSSPGPAPTGDPGLPRRLAEQVTGDGAFARLEELQRIADANGGNRAAGRPGYEASVEYVAGQLRAAGYRVETPSFPFDTFSAQAQTLAIGGAPGPAVTALTYSPTTPPQGVTGPLVVAPDAPGDPTPGCEATDYANLPARGGVLLVRRGACTFTQKQQVAAEVGAAAVLVGNNAPGPLGGTLGSVAEGRLPTGGLVQPDFDALLARAGQPATVTLVTQSETVTTRNVVAQTTTGRTDEVVMAGAHLDSVPEGPGINDNGSGSAAQLELAVRLGGAPPVTNAVRFAWWGAEEVGLLGSTAYVQGLTPEARRDIAVLLNADMLGSPNPAYFVYDGDDSDRVGAPPGPGGSEGIERTLAGALTAAGVQPRGTDFDGRSDYGPFIEAGIPSGGLFSGAEEIKTPEEATLWGGQAGVAYDRCYHQACDTIANIDRVALDRMLDAMAVGVGTYAVDLGGPNGVPTREQRQTR</sequence>
<dbReference type="EMBL" id="JBBEGL010000013">
    <property type="protein sequence ID" value="MEJ2890432.1"/>
    <property type="molecule type" value="Genomic_DNA"/>
</dbReference>
<organism evidence="12 13">
    <name type="scientific">Actinomycetospora aeridis</name>
    <dbReference type="NCBI Taxonomy" id="3129231"/>
    <lineage>
        <taxon>Bacteria</taxon>
        <taxon>Bacillati</taxon>
        <taxon>Actinomycetota</taxon>
        <taxon>Actinomycetes</taxon>
        <taxon>Pseudonocardiales</taxon>
        <taxon>Pseudonocardiaceae</taxon>
        <taxon>Actinomycetospora</taxon>
    </lineage>
</organism>
<evidence type="ECO:0000313" key="12">
    <source>
        <dbReference type="EMBL" id="MEJ2890432.1"/>
    </source>
</evidence>
<evidence type="ECO:0000256" key="1">
    <source>
        <dbReference type="ARBA" id="ARBA00005957"/>
    </source>
</evidence>
<feature type="domain" description="Peptidase M28" evidence="11">
    <location>
        <begin position="266"/>
        <end position="481"/>
    </location>
</feature>
<evidence type="ECO:0000256" key="3">
    <source>
        <dbReference type="ARBA" id="ARBA00022670"/>
    </source>
</evidence>
<keyword evidence="5 9" id="KW-0732">Signal</keyword>
<dbReference type="SUPFAM" id="SSF53187">
    <property type="entry name" value="Zn-dependent exopeptidases"/>
    <property type="match status" value="1"/>
</dbReference>
<keyword evidence="3" id="KW-0645">Protease</keyword>
<evidence type="ECO:0000256" key="4">
    <source>
        <dbReference type="ARBA" id="ARBA00022723"/>
    </source>
</evidence>
<keyword evidence="2" id="KW-0031">Aminopeptidase</keyword>
<comment type="caution">
    <text evidence="12">The sequence shown here is derived from an EMBL/GenBank/DDBJ whole genome shotgun (WGS) entry which is preliminary data.</text>
</comment>
<feature type="compositionally biased region" description="Pro residues" evidence="8">
    <location>
        <begin position="38"/>
        <end position="49"/>
    </location>
</feature>
<evidence type="ECO:0000256" key="2">
    <source>
        <dbReference type="ARBA" id="ARBA00022438"/>
    </source>
</evidence>
<keyword evidence="13" id="KW-1185">Reference proteome</keyword>
<evidence type="ECO:0000259" key="11">
    <source>
        <dbReference type="Pfam" id="PF04389"/>
    </source>
</evidence>
<reference evidence="12 13" key="1">
    <citation type="submission" date="2024-03" db="EMBL/GenBank/DDBJ databases">
        <title>Actinomycetospora sp. OC33-EN06, a novel actinomycete isolated from wild orchid (Aerides multiflora).</title>
        <authorList>
            <person name="Suriyachadkun C."/>
        </authorList>
    </citation>
    <scope>NUCLEOTIDE SEQUENCE [LARGE SCALE GENOMIC DNA]</scope>
    <source>
        <strain evidence="12 13">OC33-EN06</strain>
    </source>
</reference>
<dbReference type="InterPro" id="IPR007484">
    <property type="entry name" value="Peptidase_M28"/>
</dbReference>
<protein>
    <submittedName>
        <fullName evidence="12">M28 family metallopeptidase</fullName>
    </submittedName>
</protein>
<dbReference type="RefSeq" id="WP_337718629.1">
    <property type="nucleotide sequence ID" value="NZ_JBBEGL010000013.1"/>
</dbReference>
<dbReference type="InterPro" id="IPR045175">
    <property type="entry name" value="M28_fam"/>
</dbReference>
<dbReference type="PROSITE" id="PS51257">
    <property type="entry name" value="PROKAR_LIPOPROTEIN"/>
    <property type="match status" value="1"/>
</dbReference>
<dbReference type="InterPro" id="IPR041756">
    <property type="entry name" value="M28_SGAP-like"/>
</dbReference>
<evidence type="ECO:0000256" key="8">
    <source>
        <dbReference type="SAM" id="MobiDB-lite"/>
    </source>
</evidence>
<proteinExistence type="inferred from homology"/>
<evidence type="ECO:0000313" key="13">
    <source>
        <dbReference type="Proteomes" id="UP001370100"/>
    </source>
</evidence>
<dbReference type="Gene3D" id="3.50.30.30">
    <property type="match status" value="1"/>
</dbReference>
<feature type="domain" description="PA" evidence="10">
    <location>
        <begin position="151"/>
        <end position="242"/>
    </location>
</feature>
<dbReference type="Pfam" id="PF02225">
    <property type="entry name" value="PA"/>
    <property type="match status" value="1"/>
</dbReference>
<feature type="chain" id="PRO_5045805914" evidence="9">
    <location>
        <begin position="25"/>
        <end position="506"/>
    </location>
</feature>
<feature type="region of interest" description="Disordered" evidence="8">
    <location>
        <begin position="29"/>
        <end position="55"/>
    </location>
</feature>
<keyword evidence="6" id="KW-0378">Hydrolase</keyword>
<dbReference type="InterPro" id="IPR003137">
    <property type="entry name" value="PA_domain"/>
</dbReference>
<accession>A0ABU8NDF5</accession>
<dbReference type="CDD" id="cd03876">
    <property type="entry name" value="M28_SGAP_like"/>
    <property type="match status" value="1"/>
</dbReference>
<dbReference type="PANTHER" id="PTHR12147:SF26">
    <property type="entry name" value="PEPTIDASE M28 DOMAIN-CONTAINING PROTEIN"/>
    <property type="match status" value="1"/>
</dbReference>
<dbReference type="Gene3D" id="3.40.630.10">
    <property type="entry name" value="Zn peptidases"/>
    <property type="match status" value="1"/>
</dbReference>
<evidence type="ECO:0000256" key="9">
    <source>
        <dbReference type="SAM" id="SignalP"/>
    </source>
</evidence>